<comment type="caution">
    <text evidence="2">The sequence shown here is derived from an EMBL/GenBank/DDBJ whole genome shotgun (WGS) entry which is preliminary data.</text>
</comment>
<accession>A0ABD5WY64</accession>
<evidence type="ECO:0000313" key="2">
    <source>
        <dbReference type="EMBL" id="MFC7095861.1"/>
    </source>
</evidence>
<feature type="transmembrane region" description="Helical" evidence="1">
    <location>
        <begin position="23"/>
        <end position="43"/>
    </location>
</feature>
<dbReference type="PANTHER" id="PTHR43471">
    <property type="entry name" value="ABC TRANSPORTER PERMEASE"/>
    <property type="match status" value="1"/>
</dbReference>
<feature type="transmembrane region" description="Helical" evidence="1">
    <location>
        <begin position="49"/>
        <end position="73"/>
    </location>
</feature>
<dbReference type="GO" id="GO:0005886">
    <property type="term" value="C:plasma membrane"/>
    <property type="evidence" value="ECO:0007669"/>
    <property type="project" value="UniProtKB-SubCell"/>
</dbReference>
<gene>
    <name evidence="2" type="ORF">ACFQKD_00955</name>
</gene>
<name>A0ABD5WY64_9EURY</name>
<dbReference type="RefSeq" id="WP_276239846.1">
    <property type="nucleotide sequence ID" value="NZ_CP119991.1"/>
</dbReference>
<feature type="transmembrane region" description="Helical" evidence="1">
    <location>
        <begin position="103"/>
        <end position="127"/>
    </location>
</feature>
<evidence type="ECO:0000313" key="3">
    <source>
        <dbReference type="Proteomes" id="UP001596388"/>
    </source>
</evidence>
<feature type="transmembrane region" description="Helical" evidence="1">
    <location>
        <begin position="180"/>
        <end position="202"/>
    </location>
</feature>
<dbReference type="PANTHER" id="PTHR43471:SF1">
    <property type="entry name" value="ABC TRANSPORTER PERMEASE PROTEIN NOSY-RELATED"/>
    <property type="match status" value="1"/>
</dbReference>
<dbReference type="EMBL" id="JBHTAG010000001">
    <property type="protein sequence ID" value="MFC7095861.1"/>
    <property type="molecule type" value="Genomic_DNA"/>
</dbReference>
<sequence>MSRVERTTAVIDRELRTLARTRSLLGVAVAFVFIVVAIAGGAVGAPGGYVSLTLDLLTVVELLVPTLAFALTYRSIRGDADRSELDVIRTYPITRAEYVGGVFLGRLTGVIAVVGVGLGLAGVFVAFDSPDAASFLATHQAGDSPVVYVRFVALTMAYAATTVAMITAASAAARSSRESLAVGVGVVLSVAVGLDLALVGLLSGGVVTNVGALLGVSPASAFRGLVIETAVAPALAASTPVPAASPAVSLLGLGGWLVLSLLVATVVVWR</sequence>
<keyword evidence="1" id="KW-0812">Transmembrane</keyword>
<keyword evidence="1" id="KW-1133">Transmembrane helix</keyword>
<feature type="transmembrane region" description="Helical" evidence="1">
    <location>
        <begin position="247"/>
        <end position="269"/>
    </location>
</feature>
<keyword evidence="3" id="KW-1185">Reference proteome</keyword>
<reference evidence="2 3" key="1">
    <citation type="journal article" date="2019" name="Int. J. Syst. Evol. Microbiol.">
        <title>The Global Catalogue of Microorganisms (GCM) 10K type strain sequencing project: providing services to taxonomists for standard genome sequencing and annotation.</title>
        <authorList>
            <consortium name="The Broad Institute Genomics Platform"/>
            <consortium name="The Broad Institute Genome Sequencing Center for Infectious Disease"/>
            <person name="Wu L."/>
            <person name="Ma J."/>
        </authorList>
    </citation>
    <scope>NUCLEOTIDE SEQUENCE [LARGE SCALE GENOMIC DNA]</scope>
    <source>
        <strain evidence="2 3">DT55</strain>
    </source>
</reference>
<dbReference type="Pfam" id="PF12679">
    <property type="entry name" value="ABC2_membrane_2"/>
    <property type="match status" value="1"/>
</dbReference>
<dbReference type="AlphaFoldDB" id="A0ABD5WY64"/>
<keyword evidence="1" id="KW-0472">Membrane</keyword>
<protein>
    <submittedName>
        <fullName evidence="2">ABC transporter permease subunit</fullName>
    </submittedName>
</protein>
<dbReference type="Proteomes" id="UP001596388">
    <property type="component" value="Unassembled WGS sequence"/>
</dbReference>
<evidence type="ECO:0000256" key="1">
    <source>
        <dbReference type="SAM" id="Phobius"/>
    </source>
</evidence>
<proteinExistence type="predicted"/>
<dbReference type="GeneID" id="79271839"/>
<feature type="transmembrane region" description="Helical" evidence="1">
    <location>
        <begin position="147"/>
        <end position="168"/>
    </location>
</feature>
<organism evidence="2 3">
    <name type="scientific">Halobaculum marinum</name>
    <dbReference type="NCBI Taxonomy" id="3031996"/>
    <lineage>
        <taxon>Archaea</taxon>
        <taxon>Methanobacteriati</taxon>
        <taxon>Methanobacteriota</taxon>
        <taxon>Stenosarchaea group</taxon>
        <taxon>Halobacteria</taxon>
        <taxon>Halobacteriales</taxon>
        <taxon>Haloferacaceae</taxon>
        <taxon>Halobaculum</taxon>
    </lineage>
</organism>